<protein>
    <submittedName>
        <fullName evidence="1">DUF1572 family protein</fullName>
    </submittedName>
</protein>
<reference evidence="1 2" key="1">
    <citation type="submission" date="2020-10" db="EMBL/GenBank/DDBJ databases">
        <title>Connecting structure to function with the recovery of over 1000 high-quality activated sludge metagenome-assembled genomes encoding full-length rRNA genes using long-read sequencing.</title>
        <authorList>
            <person name="Singleton C.M."/>
            <person name="Petriglieri F."/>
            <person name="Kristensen J.M."/>
            <person name="Kirkegaard R.H."/>
            <person name="Michaelsen T.Y."/>
            <person name="Andersen M.H."/>
            <person name="Karst S.M."/>
            <person name="Dueholm M.S."/>
            <person name="Nielsen P.H."/>
            <person name="Albertsen M."/>
        </authorList>
    </citation>
    <scope>NUCLEOTIDE SEQUENCE [LARGE SCALE GENOMIC DNA]</scope>
    <source>
        <strain evidence="1">Ribe_18-Q3-R11-54_MAXAC.273</strain>
    </source>
</reference>
<comment type="caution">
    <text evidence="1">The sequence shown here is derived from an EMBL/GenBank/DDBJ whole genome shotgun (WGS) entry which is preliminary data.</text>
</comment>
<dbReference type="InterPro" id="IPR034660">
    <property type="entry name" value="DinB/YfiT-like"/>
</dbReference>
<evidence type="ECO:0000313" key="1">
    <source>
        <dbReference type="EMBL" id="MBK9983532.1"/>
    </source>
</evidence>
<dbReference type="InterPro" id="IPR011466">
    <property type="entry name" value="DUF1572"/>
</dbReference>
<dbReference type="Gene3D" id="1.20.120.450">
    <property type="entry name" value="dinb family like domain"/>
    <property type="match status" value="1"/>
</dbReference>
<dbReference type="SUPFAM" id="SSF109854">
    <property type="entry name" value="DinB/YfiT-like putative metalloenzymes"/>
    <property type="match status" value="1"/>
</dbReference>
<dbReference type="Proteomes" id="UP000808337">
    <property type="component" value="Unassembled WGS sequence"/>
</dbReference>
<dbReference type="AlphaFoldDB" id="A0A9D7XUA7"/>
<dbReference type="EMBL" id="JADKGY010000020">
    <property type="protein sequence ID" value="MBK9983532.1"/>
    <property type="molecule type" value="Genomic_DNA"/>
</dbReference>
<proteinExistence type="predicted"/>
<name>A0A9D7XUA7_9BACT</name>
<gene>
    <name evidence="1" type="ORF">IPP15_14285</name>
</gene>
<accession>A0A9D7XUA7</accession>
<sequence length="168" mass="19340">MTTPDQINEALIQEVLYRLYDESLPRILKCLDQLDESQIWWRPNESSNSVGNLVLHLCGNVRQWIYTGLGGHDDHRNRQSEFDELGPIPKEELISKLTSTMELVRPVISNIPVDQMLLKRPVQTFEESGLTILIHVTEHFSYHTGQIAYISKLLLARPLGFYEGIILQ</sequence>
<organism evidence="1 2">
    <name type="scientific">Candidatus Opimibacter skivensis</name>
    <dbReference type="NCBI Taxonomy" id="2982028"/>
    <lineage>
        <taxon>Bacteria</taxon>
        <taxon>Pseudomonadati</taxon>
        <taxon>Bacteroidota</taxon>
        <taxon>Saprospiria</taxon>
        <taxon>Saprospirales</taxon>
        <taxon>Saprospiraceae</taxon>
        <taxon>Candidatus Opimibacter</taxon>
    </lineage>
</organism>
<evidence type="ECO:0000313" key="2">
    <source>
        <dbReference type="Proteomes" id="UP000808337"/>
    </source>
</evidence>
<dbReference type="Pfam" id="PF07609">
    <property type="entry name" value="DUF1572"/>
    <property type="match status" value="1"/>
</dbReference>